<dbReference type="GO" id="GO:0016593">
    <property type="term" value="C:Cdc73/Paf1 complex"/>
    <property type="evidence" value="ECO:0007669"/>
    <property type="project" value="InterPro"/>
</dbReference>
<dbReference type="GO" id="GO:0032968">
    <property type="term" value="P:positive regulation of transcription elongation by RNA polymerase II"/>
    <property type="evidence" value="ECO:0007669"/>
    <property type="project" value="TreeGrafter"/>
</dbReference>
<feature type="compositionally biased region" description="Basic and acidic residues" evidence="1">
    <location>
        <begin position="243"/>
        <end position="271"/>
    </location>
</feature>
<dbReference type="PANTHER" id="PTHR23146:SF0">
    <property type="entry name" value="RNA POLYMERASE-ASSOCIATED PROTEIN LEO1"/>
    <property type="match status" value="1"/>
</dbReference>
<feature type="compositionally biased region" description="Acidic residues" evidence="1">
    <location>
        <begin position="1"/>
        <end position="25"/>
    </location>
</feature>
<dbReference type="GO" id="GO:1990269">
    <property type="term" value="F:RNA polymerase II C-terminal domain phosphoserine binding"/>
    <property type="evidence" value="ECO:0007669"/>
    <property type="project" value="TreeGrafter"/>
</dbReference>
<feature type="compositionally biased region" description="Acidic residues" evidence="1">
    <location>
        <begin position="342"/>
        <end position="361"/>
    </location>
</feature>
<sequence length="405" mass="45275">MSDSDEPIDHIDEEGDDLFGDDDGDAQVSAPRQRVLEDDDLASDPDEDRDAGDYGRYDGDAPQETHDRVVMGVTAYRHRIPKPKDGALRVMRVPKFFKIMPQEYVADSFEPTEFDIDNAKAENPAHVARVRRDATTGDLKSNTNIYRWSDGSVTISIGGEQYEIQKKALAPGSGQDYDELKDGHYYAAAAELTSNLLLTVGHVTEQFTVRPNKAVGDDALSVLAQRMAQASKQVKEEDMIIRTTEDPELQKKRAEAAEKERATAQRRRENAAAKMDGLGRYRSGGLSIGDLEGGRRAGGPRKRGLPGTKPKRRRPEYDSDDDLPQGVGRQEEYDKDDGFLVDSDDEEFESGADDDDEEMLDDERPSKSKRRRTPESGGDEDMDDHVETSGRSRRRNVVDDEDEED</sequence>
<evidence type="ECO:0000313" key="3">
    <source>
        <dbReference type="Proteomes" id="UP000039046"/>
    </source>
</evidence>
<organism evidence="2 3">
    <name type="scientific">[Torrubiella] hemipterigena</name>
    <dbReference type="NCBI Taxonomy" id="1531966"/>
    <lineage>
        <taxon>Eukaryota</taxon>
        <taxon>Fungi</taxon>
        <taxon>Dikarya</taxon>
        <taxon>Ascomycota</taxon>
        <taxon>Pezizomycotina</taxon>
        <taxon>Sordariomycetes</taxon>
        <taxon>Hypocreomycetidae</taxon>
        <taxon>Hypocreales</taxon>
        <taxon>Clavicipitaceae</taxon>
        <taxon>Clavicipitaceae incertae sedis</taxon>
        <taxon>'Torrubiella' clade</taxon>
    </lineage>
</organism>
<dbReference type="Proteomes" id="UP000039046">
    <property type="component" value="Unassembled WGS sequence"/>
</dbReference>
<dbReference type="InterPro" id="IPR007149">
    <property type="entry name" value="Leo1"/>
</dbReference>
<protein>
    <recommendedName>
        <fullName evidence="4">RNA polymerase-associated protein LEO1</fullName>
    </recommendedName>
</protein>
<dbReference type="AlphaFoldDB" id="A0A0A1T6S8"/>
<feature type="compositionally biased region" description="Basic residues" evidence="1">
    <location>
        <begin position="298"/>
        <end position="314"/>
    </location>
</feature>
<feature type="region of interest" description="Disordered" evidence="1">
    <location>
        <begin position="243"/>
        <end position="405"/>
    </location>
</feature>
<dbReference type="HOGENOM" id="CLU_030892_1_0_1"/>
<reference evidence="2 3" key="1">
    <citation type="journal article" date="2015" name="Genome Announc.">
        <title>Draft Genome Sequence and Gene Annotation of the Entomopathogenic Fungus Verticillium hemipterigenum.</title>
        <authorList>
            <person name="Horn F."/>
            <person name="Habel A."/>
            <person name="Scharf D.H."/>
            <person name="Dworschak J."/>
            <person name="Brakhage A.A."/>
            <person name="Guthke R."/>
            <person name="Hertweck C."/>
            <person name="Linde J."/>
        </authorList>
    </citation>
    <scope>NUCLEOTIDE SEQUENCE [LARGE SCALE GENOMIC DNA]</scope>
</reference>
<feature type="region of interest" description="Disordered" evidence="1">
    <location>
        <begin position="1"/>
        <end position="66"/>
    </location>
</feature>
<name>A0A0A1T6S8_9HYPO</name>
<dbReference type="OrthoDB" id="20844at2759"/>
<accession>A0A0A1T6S8</accession>
<dbReference type="PANTHER" id="PTHR23146">
    <property type="entry name" value="LEO1 PROTEIN"/>
    <property type="match status" value="1"/>
</dbReference>
<evidence type="ECO:0000313" key="2">
    <source>
        <dbReference type="EMBL" id="CEJ90504.1"/>
    </source>
</evidence>
<dbReference type="Pfam" id="PF04004">
    <property type="entry name" value="Leo1"/>
    <property type="match status" value="1"/>
</dbReference>
<evidence type="ECO:0008006" key="4">
    <source>
        <dbReference type="Google" id="ProtNLM"/>
    </source>
</evidence>
<keyword evidence="3" id="KW-1185">Reference proteome</keyword>
<dbReference type="GO" id="GO:0006368">
    <property type="term" value="P:transcription elongation by RNA polymerase II"/>
    <property type="evidence" value="ECO:0007669"/>
    <property type="project" value="InterPro"/>
</dbReference>
<evidence type="ECO:0000256" key="1">
    <source>
        <dbReference type="SAM" id="MobiDB-lite"/>
    </source>
</evidence>
<dbReference type="EMBL" id="CDHN01000003">
    <property type="protein sequence ID" value="CEJ90504.1"/>
    <property type="molecule type" value="Genomic_DNA"/>
</dbReference>
<dbReference type="STRING" id="1531966.A0A0A1T6S8"/>
<feature type="compositionally biased region" description="Basic and acidic residues" evidence="1">
    <location>
        <begin position="51"/>
        <end position="66"/>
    </location>
</feature>
<proteinExistence type="predicted"/>
<feature type="compositionally biased region" description="Basic and acidic residues" evidence="1">
    <location>
        <begin position="329"/>
        <end position="338"/>
    </location>
</feature>
<feature type="compositionally biased region" description="Acidic residues" evidence="1">
    <location>
        <begin position="37"/>
        <end position="50"/>
    </location>
</feature>
<gene>
    <name evidence="2" type="ORF">VHEMI06287</name>
</gene>